<proteinExistence type="inferred from homology"/>
<dbReference type="GO" id="GO:0010265">
    <property type="term" value="P:SCF complex assembly"/>
    <property type="evidence" value="ECO:0007669"/>
    <property type="project" value="InterPro"/>
</dbReference>
<dbReference type="PANTHER" id="PTHR12696">
    <property type="entry name" value="TIP120"/>
    <property type="match status" value="1"/>
</dbReference>
<dbReference type="SUPFAM" id="SSF48371">
    <property type="entry name" value="ARM repeat"/>
    <property type="match status" value="1"/>
</dbReference>
<evidence type="ECO:0000256" key="2">
    <source>
        <dbReference type="ARBA" id="ARBA00022737"/>
    </source>
</evidence>
<name>J5TDE1_TRIAS</name>
<evidence type="ECO:0000313" key="7">
    <source>
        <dbReference type="Proteomes" id="UP000002748"/>
    </source>
</evidence>
<evidence type="ECO:0000256" key="4">
    <source>
        <dbReference type="SAM" id="MobiDB-lite"/>
    </source>
</evidence>
<dbReference type="InterPro" id="IPR013932">
    <property type="entry name" value="TATA-bd_TIP120"/>
</dbReference>
<dbReference type="Gene3D" id="1.25.10.10">
    <property type="entry name" value="Leucine-rich Repeat Variant"/>
    <property type="match status" value="1"/>
</dbReference>
<feature type="domain" description="TATA-binding protein interacting (TIP20)" evidence="5">
    <location>
        <begin position="1013"/>
        <end position="1173"/>
    </location>
</feature>
<gene>
    <name evidence="6" type="ORF">A1Q1_00364</name>
</gene>
<accession>J5TDE1</accession>
<organism evidence="6 7">
    <name type="scientific">Trichosporon asahii var. asahii (strain ATCC 90039 / CBS 2479 / JCM 2466 / KCTC 7840 / NBRC 103889/ NCYC 2677 / UAMH 7654)</name>
    <name type="common">Yeast</name>
    <dbReference type="NCBI Taxonomy" id="1186058"/>
    <lineage>
        <taxon>Eukaryota</taxon>
        <taxon>Fungi</taxon>
        <taxon>Dikarya</taxon>
        <taxon>Basidiomycota</taxon>
        <taxon>Agaricomycotina</taxon>
        <taxon>Tremellomycetes</taxon>
        <taxon>Trichosporonales</taxon>
        <taxon>Trichosporonaceae</taxon>
        <taxon>Trichosporon</taxon>
    </lineage>
</organism>
<keyword evidence="2" id="KW-0677">Repeat</keyword>
<dbReference type="AlphaFoldDB" id="J5TDE1"/>
<dbReference type="KEGG" id="tasa:A1Q1_00364"/>
<dbReference type="GeneID" id="25983878"/>
<feature type="region of interest" description="Disordered" evidence="4">
    <location>
        <begin position="357"/>
        <end position="378"/>
    </location>
</feature>
<dbReference type="Proteomes" id="UP000002748">
    <property type="component" value="Unassembled WGS sequence"/>
</dbReference>
<comment type="similarity">
    <text evidence="1">Belongs to the CAND family.</text>
</comment>
<dbReference type="VEuPathDB" id="FungiDB:A1Q1_00364"/>
<evidence type="ECO:0000313" key="6">
    <source>
        <dbReference type="EMBL" id="EJT50386.1"/>
    </source>
</evidence>
<dbReference type="Pfam" id="PF25782">
    <property type="entry name" value="TPR_CAND1"/>
    <property type="match status" value="1"/>
</dbReference>
<protein>
    <recommendedName>
        <fullName evidence="5">TATA-binding protein interacting (TIP20) domain-containing protein</fullName>
    </recommendedName>
</protein>
<dbReference type="InterPro" id="IPR039852">
    <property type="entry name" value="CAND1/CAND2"/>
</dbReference>
<dbReference type="InterPro" id="IPR011989">
    <property type="entry name" value="ARM-like"/>
</dbReference>
<comment type="caution">
    <text evidence="6">The sequence shown here is derived from an EMBL/GenBank/DDBJ whole genome shotgun (WGS) entry which is preliminary data.</text>
</comment>
<keyword evidence="3" id="KW-0833">Ubl conjugation pathway</keyword>
<sequence length="1190" mass="128373">MSGGRRALTAMVPSLSDKFKSADSDLRIMALVDLNKELQHILNEKPVAKTASRTQDPSYTDETAEKILTEMVLGLLGDSNAEVKNAAAACMSRKARPNYLRQIVANVTEGIGSPGLKVDEESRDICCLANRQLASELLQILADIYARFGNAIASNAKLQDLSLSCFLEVMSSAPLSVRKRAVPALASFISICPQHFQSLKSEMSQGFSAGGDTAKAWVAAVAGIAKTSAAGDVGALIANDNLVDVILKQADDLEDADAVEGALTTLALHCPSELSPSVPKIVERALQLVKYDPTRRSAAKLLTAIISTRLDLLQDLYKTAAPILVARFAEREESVRLEVIAAFNALLQQTANARSADLAASGRNKRKRSEGMDEDSSPDSITAALLTMRSQIVKAILKQTAAKTVATRQESFVLLRRIVEALDGGLESEADTLCQAAKGALRSSDSTTPSLTIAVLTFLAAFFNHHVARSYAEHLSELTTAITRCMKDKLQRVNFEAFATASALAQSLRPVHPGFRAGSGSASPLRQGYDGPVRQLFQATAEVLGATSVDGDVRERALITMGDLLVHEGDALSQELSSALELIKTRLSNESTASTATVVIGRLAESPLVSGPVFDAWLLEVLQEIVVSIRRNKRSASKAAEFTTLERILKRVGNALPAEVADGIILELQPFIDTPAALRVVALVLQDQPASRTSVEQNILPEVLNVIRNSATATLIDELPSFFSTYVAGDPESALRLVPTLVMNVTKGSSADSTLSRSVAFQTTAKCIGAVVATSQRNTSGILATFQKTLESKSASTPELYLALLSIGEIGREEDLCGNGTLFADVLKFFNNESEEVRTAAAFAAGNMAAGSPETLLPQLIQQIQNAKDEAGRSLLLYALKEVILNSSPAELEKLTDILWGPLFGDVAASNAAAAVSDDGIRNIKAACIGKLTAVTPGRFIPQLQTMLQSTPQQRALVAASIRYTLIDSSSASNEIIAPIVNDCLTLMADEDLVVRRLAVAALNAAAQNKPYLVIDKLGQLQPYLYRETEIKPELQREVQMGPFKVIEDDGLENRKTAYEAMYTMLASCFNKIDVPAFTERVMAALRDVNEIKSLGLMLLLRLANLAPAAVIPKLDEAAESLKTIMKDLEVKDDTIKQDLERKEEMQRSTLRTAIPLYNMSTPAQAPVFHQFVGGLLKMDQWKEFRDYQT</sequence>
<evidence type="ECO:0000256" key="1">
    <source>
        <dbReference type="ARBA" id="ARBA00007657"/>
    </source>
</evidence>
<evidence type="ECO:0000259" key="5">
    <source>
        <dbReference type="Pfam" id="PF08623"/>
    </source>
</evidence>
<dbReference type="OrthoDB" id="6260732at2759"/>
<reference evidence="6 7" key="1">
    <citation type="journal article" date="2012" name="Eukaryot. Cell">
        <title>Draft genome sequence of CBS 2479, the standard type strain of Trichosporon asahii.</title>
        <authorList>
            <person name="Yang R.Y."/>
            <person name="Li H.T."/>
            <person name="Zhu H."/>
            <person name="Zhou G.P."/>
            <person name="Wang M."/>
            <person name="Wang L."/>
        </authorList>
    </citation>
    <scope>NUCLEOTIDE SEQUENCE [LARGE SCALE GENOMIC DNA]</scope>
    <source>
        <strain evidence="7">ATCC 90039 / CBS 2479 / JCM 2466 / KCTC 7840 / NCYC 2677 / UAMH 7654</strain>
    </source>
</reference>
<dbReference type="EMBL" id="ALBS01000111">
    <property type="protein sequence ID" value="EJT50386.1"/>
    <property type="molecule type" value="Genomic_DNA"/>
</dbReference>
<dbReference type="RefSeq" id="XP_014181488.1">
    <property type="nucleotide sequence ID" value="XM_014326013.1"/>
</dbReference>
<dbReference type="HOGENOM" id="CLU_007157_0_0_1"/>
<dbReference type="InterPro" id="IPR016024">
    <property type="entry name" value="ARM-type_fold"/>
</dbReference>
<evidence type="ECO:0000256" key="3">
    <source>
        <dbReference type="ARBA" id="ARBA00022786"/>
    </source>
</evidence>
<dbReference type="Pfam" id="PF08623">
    <property type="entry name" value="TIP120"/>
    <property type="match status" value="1"/>
</dbReference>